<organism evidence="2 3">
    <name type="scientific">Bagarius yarrelli</name>
    <name type="common">Goonch</name>
    <name type="synonym">Bagrus yarrelli</name>
    <dbReference type="NCBI Taxonomy" id="175774"/>
    <lineage>
        <taxon>Eukaryota</taxon>
        <taxon>Metazoa</taxon>
        <taxon>Chordata</taxon>
        <taxon>Craniata</taxon>
        <taxon>Vertebrata</taxon>
        <taxon>Euteleostomi</taxon>
        <taxon>Actinopterygii</taxon>
        <taxon>Neopterygii</taxon>
        <taxon>Teleostei</taxon>
        <taxon>Ostariophysi</taxon>
        <taxon>Siluriformes</taxon>
        <taxon>Sisoridae</taxon>
        <taxon>Sisorinae</taxon>
        <taxon>Bagarius</taxon>
    </lineage>
</organism>
<gene>
    <name evidence="2" type="ORF">Baya_14096</name>
</gene>
<evidence type="ECO:0000256" key="1">
    <source>
        <dbReference type="SAM" id="MobiDB-lite"/>
    </source>
</evidence>
<reference evidence="2 3" key="1">
    <citation type="journal article" date="2019" name="Genome Biol. Evol.">
        <title>Whole-Genome Sequencing of the Giant Devil Catfish, Bagarius yarrelli.</title>
        <authorList>
            <person name="Jiang W."/>
            <person name="Lv Y."/>
            <person name="Cheng L."/>
            <person name="Yang K."/>
            <person name="Chao B."/>
            <person name="Wang X."/>
            <person name="Li Y."/>
            <person name="Pan X."/>
            <person name="You X."/>
            <person name="Zhang Y."/>
            <person name="Yang J."/>
            <person name="Li J."/>
            <person name="Zhang X."/>
            <person name="Liu S."/>
            <person name="Sun C."/>
            <person name="Yang J."/>
            <person name="Shi Q."/>
        </authorList>
    </citation>
    <scope>NUCLEOTIDE SEQUENCE [LARGE SCALE GENOMIC DNA]</scope>
    <source>
        <strain evidence="2">JWS20170419001</strain>
        <tissue evidence="2">Muscle</tissue>
    </source>
</reference>
<comment type="caution">
    <text evidence="2">The sequence shown here is derived from an EMBL/GenBank/DDBJ whole genome shotgun (WGS) entry which is preliminary data.</text>
</comment>
<evidence type="ECO:0000313" key="3">
    <source>
        <dbReference type="Proteomes" id="UP000319801"/>
    </source>
</evidence>
<sequence length="166" mass="18213">MVVFTPQAADWLNLKRADLYSASCSDSVNIHTAIWKSGSATGRVAGSQHEVSNESARPEAASQGYVLPPAFHQGQSRKPQRRGPQLLPNQHSAPVKCLTVVIAWSANATLALRSRTLLMIYCGQRHSTHDSKFARLSSHQSKSDSRHQPSVTLPPFSIVQFTNQQP</sequence>
<name>A0A556V7T3_BAGYA</name>
<feature type="region of interest" description="Disordered" evidence="1">
    <location>
        <begin position="69"/>
        <end position="89"/>
    </location>
</feature>
<feature type="region of interest" description="Disordered" evidence="1">
    <location>
        <begin position="132"/>
        <end position="166"/>
    </location>
</feature>
<dbReference type="Proteomes" id="UP000319801">
    <property type="component" value="Unassembled WGS sequence"/>
</dbReference>
<proteinExistence type="predicted"/>
<dbReference type="AlphaFoldDB" id="A0A556V7T3"/>
<accession>A0A556V7T3</accession>
<keyword evidence="3" id="KW-1185">Reference proteome</keyword>
<dbReference type="EMBL" id="VCAZ01000149">
    <property type="protein sequence ID" value="TSY69814.1"/>
    <property type="molecule type" value="Genomic_DNA"/>
</dbReference>
<evidence type="ECO:0000313" key="2">
    <source>
        <dbReference type="EMBL" id="TSY69814.1"/>
    </source>
</evidence>
<protein>
    <submittedName>
        <fullName evidence="2">Uncharacterized protein</fullName>
    </submittedName>
</protein>